<evidence type="ECO:0000313" key="7">
    <source>
        <dbReference type="Proteomes" id="UP001153555"/>
    </source>
</evidence>
<accession>A0A9N7NUB2</accession>
<organism evidence="6 7">
    <name type="scientific">Striga hermonthica</name>
    <name type="common">Purple witchweed</name>
    <name type="synonym">Buchnera hermonthica</name>
    <dbReference type="NCBI Taxonomy" id="68872"/>
    <lineage>
        <taxon>Eukaryota</taxon>
        <taxon>Viridiplantae</taxon>
        <taxon>Streptophyta</taxon>
        <taxon>Embryophyta</taxon>
        <taxon>Tracheophyta</taxon>
        <taxon>Spermatophyta</taxon>
        <taxon>Magnoliopsida</taxon>
        <taxon>eudicotyledons</taxon>
        <taxon>Gunneridae</taxon>
        <taxon>Pentapetalae</taxon>
        <taxon>asterids</taxon>
        <taxon>lamiids</taxon>
        <taxon>Lamiales</taxon>
        <taxon>Orobanchaceae</taxon>
        <taxon>Buchnereae</taxon>
        <taxon>Striga</taxon>
    </lineage>
</organism>
<comment type="cofactor">
    <cofactor evidence="5">
        <name>Fe(2+)</name>
        <dbReference type="ChEBI" id="CHEBI:29033"/>
    </cofactor>
    <text evidence="5">Binds 1 Fe(2+) ion per subunit.</text>
</comment>
<comment type="similarity">
    <text evidence="1">Belongs to the carotenoid oxygenase family.</text>
</comment>
<evidence type="ECO:0000313" key="6">
    <source>
        <dbReference type="EMBL" id="CAA0838278.1"/>
    </source>
</evidence>
<dbReference type="Pfam" id="PF03055">
    <property type="entry name" value="RPE65"/>
    <property type="match status" value="1"/>
</dbReference>
<dbReference type="Proteomes" id="UP001153555">
    <property type="component" value="Unassembled WGS sequence"/>
</dbReference>
<dbReference type="InterPro" id="IPR004294">
    <property type="entry name" value="Carotenoid_Oase"/>
</dbReference>
<keyword evidence="3 6" id="KW-0560">Oxidoreductase</keyword>
<protein>
    <submittedName>
        <fullName evidence="6">Probable carotenoid cleavage dioxygenase 4-chloroplastic</fullName>
    </submittedName>
</protein>
<dbReference type="GO" id="GO:0009570">
    <property type="term" value="C:chloroplast stroma"/>
    <property type="evidence" value="ECO:0007669"/>
    <property type="project" value="TreeGrafter"/>
</dbReference>
<keyword evidence="7" id="KW-1185">Reference proteome</keyword>
<dbReference type="AlphaFoldDB" id="A0A9N7NUB2"/>
<evidence type="ECO:0000256" key="3">
    <source>
        <dbReference type="ARBA" id="ARBA00022964"/>
    </source>
</evidence>
<keyword evidence="3 6" id="KW-0223">Dioxygenase</keyword>
<reference evidence="6" key="1">
    <citation type="submission" date="2019-12" db="EMBL/GenBank/DDBJ databases">
        <authorList>
            <person name="Scholes J."/>
        </authorList>
    </citation>
    <scope>NUCLEOTIDE SEQUENCE</scope>
</reference>
<dbReference type="PANTHER" id="PTHR10543">
    <property type="entry name" value="BETA-CAROTENE DIOXYGENASE"/>
    <property type="match status" value="1"/>
</dbReference>
<dbReference type="PANTHER" id="PTHR10543:SF46">
    <property type="entry name" value="CAROTENOID CLEAVAGE DIOXYGENASE 4, CHLOROPLASTIC-RELATED"/>
    <property type="match status" value="1"/>
</dbReference>
<name>A0A9N7NUB2_STRHE</name>
<evidence type="ECO:0000256" key="1">
    <source>
        <dbReference type="ARBA" id="ARBA00006787"/>
    </source>
</evidence>
<evidence type="ECO:0000256" key="4">
    <source>
        <dbReference type="ARBA" id="ARBA00023004"/>
    </source>
</evidence>
<keyword evidence="4 5" id="KW-0408">Iron</keyword>
<dbReference type="EMBL" id="CACSLK010030875">
    <property type="protein sequence ID" value="CAA0838278.1"/>
    <property type="molecule type" value="Genomic_DNA"/>
</dbReference>
<dbReference type="GO" id="GO:0016121">
    <property type="term" value="P:carotene catabolic process"/>
    <property type="evidence" value="ECO:0007669"/>
    <property type="project" value="TreeGrafter"/>
</dbReference>
<dbReference type="GO" id="GO:0010436">
    <property type="term" value="F:carotenoid dioxygenase activity"/>
    <property type="evidence" value="ECO:0007669"/>
    <property type="project" value="TreeGrafter"/>
</dbReference>
<keyword evidence="2 5" id="KW-0479">Metal-binding</keyword>
<feature type="binding site" evidence="5">
    <location>
        <position position="169"/>
    </location>
    <ligand>
        <name>Fe cation</name>
        <dbReference type="ChEBI" id="CHEBI:24875"/>
        <note>catalytic</note>
    </ligand>
</feature>
<evidence type="ECO:0000256" key="5">
    <source>
        <dbReference type="PIRSR" id="PIRSR604294-1"/>
    </source>
</evidence>
<proteinExistence type="inferred from homology"/>
<gene>
    <name evidence="6" type="ORF">SHERM_04886</name>
</gene>
<dbReference type="GO" id="GO:0046872">
    <property type="term" value="F:metal ion binding"/>
    <property type="evidence" value="ECO:0007669"/>
    <property type="project" value="UniProtKB-KW"/>
</dbReference>
<evidence type="ECO:0000256" key="2">
    <source>
        <dbReference type="ARBA" id="ARBA00022723"/>
    </source>
</evidence>
<dbReference type="OrthoDB" id="1069523at2759"/>
<sequence>MVVMVASNIGSEESILEIADSPRMTLEKVRIGVGERTVERRALSGEFLDFAVINPAYAGKKNRYVYAAIIGVKALVGMVKLDLTLADESGRDCTVARRLYGPGCSGGEPFFVPREPDNPTAEEDDGYVITYAHDENTQESKFLVMDAKSPTLDLVAVVKLPQRVPNGIHGLFVSEKDLKRL</sequence>
<comment type="caution">
    <text evidence="6">The sequence shown here is derived from an EMBL/GenBank/DDBJ whole genome shotgun (WGS) entry which is preliminary data.</text>
</comment>